<reference evidence="2" key="1">
    <citation type="journal article" date="2013" name="J. Plant Res.">
        <title>Effect of fungi and light on seed germination of three Opuntia species from semiarid lands of central Mexico.</title>
        <authorList>
            <person name="Delgado-Sanchez P."/>
            <person name="Jimenez-Bremont J.F."/>
            <person name="Guerrero-Gonzalez Mde L."/>
            <person name="Flores J."/>
        </authorList>
    </citation>
    <scope>NUCLEOTIDE SEQUENCE</scope>
    <source>
        <tissue evidence="2">Cladode</tissue>
    </source>
</reference>
<name>A0A7C9ENJ4_OPUST</name>
<dbReference type="EMBL" id="GISG01247857">
    <property type="protein sequence ID" value="MBA4670526.1"/>
    <property type="molecule type" value="Transcribed_RNA"/>
</dbReference>
<reference evidence="2" key="2">
    <citation type="submission" date="2020-07" db="EMBL/GenBank/DDBJ databases">
        <authorList>
            <person name="Vera ALvarez R."/>
            <person name="Arias-Moreno D.M."/>
            <person name="Jimenez-Jacinto V."/>
            <person name="Jimenez-Bremont J.F."/>
            <person name="Swaminathan K."/>
            <person name="Moose S.P."/>
            <person name="Guerrero-Gonzalez M.L."/>
            <person name="Marino-Ramirez L."/>
            <person name="Landsman D."/>
            <person name="Rodriguez-Kessler M."/>
            <person name="Delgado-Sanchez P."/>
        </authorList>
    </citation>
    <scope>NUCLEOTIDE SEQUENCE</scope>
    <source>
        <tissue evidence="2">Cladode</tissue>
    </source>
</reference>
<dbReference type="EC" id="2.3.1.20" evidence="2"/>
<organism evidence="2">
    <name type="scientific">Opuntia streptacantha</name>
    <name type="common">Prickly pear cactus</name>
    <name type="synonym">Opuntia cardona</name>
    <dbReference type="NCBI Taxonomy" id="393608"/>
    <lineage>
        <taxon>Eukaryota</taxon>
        <taxon>Viridiplantae</taxon>
        <taxon>Streptophyta</taxon>
        <taxon>Embryophyta</taxon>
        <taxon>Tracheophyta</taxon>
        <taxon>Spermatophyta</taxon>
        <taxon>Magnoliopsida</taxon>
        <taxon>eudicotyledons</taxon>
        <taxon>Gunneridae</taxon>
        <taxon>Pentapetalae</taxon>
        <taxon>Caryophyllales</taxon>
        <taxon>Cactineae</taxon>
        <taxon>Cactaceae</taxon>
        <taxon>Opuntioideae</taxon>
        <taxon>Opuntia</taxon>
    </lineage>
</organism>
<dbReference type="AlphaFoldDB" id="A0A7C9ENJ4"/>
<sequence>MESKLQIKTQRQQEDVGEEPVSPTGQYLNSKTLSLTIIGILESEIPIDDSCAMDLLQNLFLPISPRFSSIMVSDGKGVKRWKRVEVNLQDHIVVPESPEGLSIADFDDYFSKYLTKIGMESLPQHRKGGATQGQGVSIDTPAF</sequence>
<keyword evidence="2" id="KW-0012">Acyltransferase</keyword>
<dbReference type="GO" id="GO:0019432">
    <property type="term" value="P:triglyceride biosynthetic process"/>
    <property type="evidence" value="ECO:0007669"/>
    <property type="project" value="TreeGrafter"/>
</dbReference>
<keyword evidence="2" id="KW-0808">Transferase</keyword>
<feature type="region of interest" description="Disordered" evidence="1">
    <location>
        <begin position="1"/>
        <end position="25"/>
    </location>
</feature>
<evidence type="ECO:0000256" key="1">
    <source>
        <dbReference type="SAM" id="MobiDB-lite"/>
    </source>
</evidence>
<proteinExistence type="predicted"/>
<feature type="compositionally biased region" description="Polar residues" evidence="1">
    <location>
        <begin position="1"/>
        <end position="10"/>
    </location>
</feature>
<evidence type="ECO:0000313" key="2">
    <source>
        <dbReference type="EMBL" id="MBA4670526.1"/>
    </source>
</evidence>
<dbReference type="InterPro" id="IPR045034">
    <property type="entry name" value="O-acyltransferase_WSD1-like"/>
</dbReference>
<feature type="region of interest" description="Disordered" evidence="1">
    <location>
        <begin position="124"/>
        <end position="143"/>
    </location>
</feature>
<dbReference type="PANTHER" id="PTHR31650:SF34">
    <property type="entry name" value="O-ACYLTRANSFERASE WSD1-LIKE ISOFORM X1"/>
    <property type="match status" value="1"/>
</dbReference>
<dbReference type="PANTHER" id="PTHR31650">
    <property type="entry name" value="O-ACYLTRANSFERASE (WSD1-LIKE) FAMILY PROTEIN"/>
    <property type="match status" value="1"/>
</dbReference>
<protein>
    <submittedName>
        <fullName evidence="2">Diacylglycerol O-acyltransferase</fullName>
        <ecNumber evidence="2">2.3.1.20</ecNumber>
    </submittedName>
</protein>
<accession>A0A7C9ENJ4</accession>
<dbReference type="GO" id="GO:0004144">
    <property type="term" value="F:diacylglycerol O-acyltransferase activity"/>
    <property type="evidence" value="ECO:0007669"/>
    <property type="project" value="UniProtKB-EC"/>
</dbReference>
<dbReference type="GO" id="GO:0005886">
    <property type="term" value="C:plasma membrane"/>
    <property type="evidence" value="ECO:0007669"/>
    <property type="project" value="TreeGrafter"/>
</dbReference>